<evidence type="ECO:0000256" key="1">
    <source>
        <dbReference type="SAM" id="MobiDB-lite"/>
    </source>
</evidence>
<evidence type="ECO:0000313" key="2">
    <source>
        <dbReference type="EMBL" id="OKO94345.1"/>
    </source>
</evidence>
<proteinExistence type="predicted"/>
<organism evidence="2 3">
    <name type="scientific">Penicillium subrubescens</name>
    <dbReference type="NCBI Taxonomy" id="1316194"/>
    <lineage>
        <taxon>Eukaryota</taxon>
        <taxon>Fungi</taxon>
        <taxon>Dikarya</taxon>
        <taxon>Ascomycota</taxon>
        <taxon>Pezizomycotina</taxon>
        <taxon>Eurotiomycetes</taxon>
        <taxon>Eurotiomycetidae</taxon>
        <taxon>Eurotiales</taxon>
        <taxon>Aspergillaceae</taxon>
        <taxon>Penicillium</taxon>
    </lineage>
</organism>
<accession>A0A1Q5T2K0</accession>
<feature type="region of interest" description="Disordered" evidence="1">
    <location>
        <begin position="1"/>
        <end position="30"/>
    </location>
</feature>
<gene>
    <name evidence="2" type="ORF">PENSUB_11612</name>
</gene>
<name>A0A1Q5T2K0_9EURO</name>
<dbReference type="Proteomes" id="UP000186955">
    <property type="component" value="Unassembled WGS sequence"/>
</dbReference>
<keyword evidence="3" id="KW-1185">Reference proteome</keyword>
<dbReference type="EMBL" id="MNBE01000719">
    <property type="protein sequence ID" value="OKO94345.1"/>
    <property type="molecule type" value="Genomic_DNA"/>
</dbReference>
<comment type="caution">
    <text evidence="2">The sequence shown here is derived from an EMBL/GenBank/DDBJ whole genome shotgun (WGS) entry which is preliminary data.</text>
</comment>
<evidence type="ECO:0000313" key="3">
    <source>
        <dbReference type="Proteomes" id="UP000186955"/>
    </source>
</evidence>
<protein>
    <submittedName>
        <fullName evidence="2">Uncharacterized protein</fullName>
    </submittedName>
</protein>
<dbReference type="AlphaFoldDB" id="A0A1Q5T2K0"/>
<sequence length="58" mass="6655">MLHINMIKPLIQRRRPRPAQTHTPTTKPAPKLRLFRQIKSTTLHSSLDLGFRDAVGLV</sequence>
<reference evidence="2 3" key="1">
    <citation type="submission" date="2016-10" db="EMBL/GenBank/DDBJ databases">
        <title>Genome sequence of the ascomycete fungus Penicillium subrubescens.</title>
        <authorList>
            <person name="De Vries R.P."/>
            <person name="Peng M."/>
            <person name="Dilokpimol A."/>
            <person name="Hilden K."/>
            <person name="Makela M.R."/>
            <person name="Grigoriev I."/>
            <person name="Riley R."/>
            <person name="Granchi Z."/>
        </authorList>
    </citation>
    <scope>NUCLEOTIDE SEQUENCE [LARGE SCALE GENOMIC DNA]</scope>
    <source>
        <strain evidence="2 3">CBS 132785</strain>
    </source>
</reference>